<evidence type="ECO:0000256" key="1">
    <source>
        <dbReference type="SAM" id="MobiDB-lite"/>
    </source>
</evidence>
<dbReference type="eggNOG" id="ENOG5033M2Q">
    <property type="taxonomic scope" value="Bacteria"/>
</dbReference>
<proteinExistence type="predicted"/>
<gene>
    <name evidence="2" type="ORF">PDUR_10510</name>
</gene>
<keyword evidence="3" id="KW-1185">Reference proteome</keyword>
<dbReference type="EMBL" id="CP009288">
    <property type="protein sequence ID" value="AIQ12303.1"/>
    <property type="molecule type" value="Genomic_DNA"/>
</dbReference>
<organism evidence="2 3">
    <name type="scientific">Paenibacillus durus</name>
    <name type="common">Paenibacillus azotofixans</name>
    <dbReference type="NCBI Taxonomy" id="44251"/>
    <lineage>
        <taxon>Bacteria</taxon>
        <taxon>Bacillati</taxon>
        <taxon>Bacillota</taxon>
        <taxon>Bacilli</taxon>
        <taxon>Bacillales</taxon>
        <taxon>Paenibacillaceae</taxon>
        <taxon>Paenibacillus</taxon>
    </lineage>
</organism>
<protein>
    <recommendedName>
        <fullName evidence="4">Lipoprotein</fullName>
    </recommendedName>
</protein>
<dbReference type="Proteomes" id="UP000029409">
    <property type="component" value="Chromosome"/>
</dbReference>
<dbReference type="PROSITE" id="PS51257">
    <property type="entry name" value="PROKAR_LIPOPROTEIN"/>
    <property type="match status" value="1"/>
</dbReference>
<dbReference type="STRING" id="44251.PDUR_10510"/>
<evidence type="ECO:0008006" key="4">
    <source>
        <dbReference type="Google" id="ProtNLM"/>
    </source>
</evidence>
<accession>A0A089HPJ2</accession>
<name>A0A089HPJ2_PAEDU</name>
<dbReference type="OrthoDB" id="2658167at2"/>
<dbReference type="AlphaFoldDB" id="A0A089HPJ2"/>
<sequence length="247" mass="27002">MKKEIGILVLMSAVLFSGCGSDRGSGSTQGASESPSNQVTAQPEQETHAKLIEASENEKVKLYAIKETKNVIEGVTLDIDGSQKDFDWEIADTGTKPQVFYTDLTGDGKEEAVITINTGRGTDLNTYDIHVINAGDLSEIKVQNYKETVADQIETHVTKNEDGNLAIKVKAQGKYYEFSYAADPGLEVQDKLNFGGTVIYELENQKIISRIGGSVGTSPIYVCGFHITYKFDSSKNEFIADQIKVEP</sequence>
<dbReference type="KEGG" id="pdu:PDUR_10510"/>
<evidence type="ECO:0000313" key="2">
    <source>
        <dbReference type="EMBL" id="AIQ12303.1"/>
    </source>
</evidence>
<feature type="compositionally biased region" description="Polar residues" evidence="1">
    <location>
        <begin position="24"/>
        <end position="44"/>
    </location>
</feature>
<reference evidence="2 3" key="1">
    <citation type="submission" date="2014-08" db="EMBL/GenBank/DDBJ databases">
        <title>Comparative genomics of the Paenibacillus odorifer group.</title>
        <authorList>
            <person name="den Bakker H.C."/>
            <person name="Tsai Y.-C."/>
            <person name="Martin N."/>
            <person name="Korlach J."/>
            <person name="Wiedmann M."/>
        </authorList>
    </citation>
    <scope>NUCLEOTIDE SEQUENCE [LARGE SCALE GENOMIC DNA]</scope>
    <source>
        <strain evidence="2 3">DSM 1735</strain>
    </source>
</reference>
<feature type="region of interest" description="Disordered" evidence="1">
    <location>
        <begin position="22"/>
        <end position="46"/>
    </location>
</feature>
<evidence type="ECO:0000313" key="3">
    <source>
        <dbReference type="Proteomes" id="UP000029409"/>
    </source>
</evidence>